<name>A0ABV6ZT71_9PROT</name>
<protein>
    <submittedName>
        <fullName evidence="3">Type II toxin-antitoxin system RatA family toxin</fullName>
    </submittedName>
</protein>
<comment type="similarity">
    <text evidence="1">Belongs to the ribosome association toxin RatA family.</text>
</comment>
<organism evidence="3 4">
    <name type="scientific">Hyphobacterium vulgare</name>
    <dbReference type="NCBI Taxonomy" id="1736751"/>
    <lineage>
        <taxon>Bacteria</taxon>
        <taxon>Pseudomonadati</taxon>
        <taxon>Pseudomonadota</taxon>
        <taxon>Alphaproteobacteria</taxon>
        <taxon>Maricaulales</taxon>
        <taxon>Maricaulaceae</taxon>
        <taxon>Hyphobacterium</taxon>
    </lineage>
</organism>
<dbReference type="InterPro" id="IPR023393">
    <property type="entry name" value="START-like_dom_sf"/>
</dbReference>
<dbReference type="SUPFAM" id="SSF55961">
    <property type="entry name" value="Bet v1-like"/>
    <property type="match status" value="1"/>
</dbReference>
<evidence type="ECO:0000256" key="1">
    <source>
        <dbReference type="ARBA" id="ARBA00008918"/>
    </source>
</evidence>
<evidence type="ECO:0000313" key="3">
    <source>
        <dbReference type="EMBL" id="MFC2924574.1"/>
    </source>
</evidence>
<dbReference type="InterPro" id="IPR044996">
    <property type="entry name" value="COQ10-like"/>
</dbReference>
<accession>A0ABV6ZT71</accession>
<evidence type="ECO:0000313" key="4">
    <source>
        <dbReference type="Proteomes" id="UP001595379"/>
    </source>
</evidence>
<dbReference type="InterPro" id="IPR005031">
    <property type="entry name" value="COQ10_START"/>
</dbReference>
<dbReference type="CDD" id="cd07813">
    <property type="entry name" value="COQ10p_like"/>
    <property type="match status" value="1"/>
</dbReference>
<dbReference type="PANTHER" id="PTHR12901:SF10">
    <property type="entry name" value="COENZYME Q-BINDING PROTEIN COQ10, MITOCHONDRIAL"/>
    <property type="match status" value="1"/>
</dbReference>
<dbReference type="Gene3D" id="3.30.530.20">
    <property type="match status" value="1"/>
</dbReference>
<gene>
    <name evidence="3" type="ORF">ACFOOR_00475</name>
</gene>
<dbReference type="Pfam" id="PF03364">
    <property type="entry name" value="Polyketide_cyc"/>
    <property type="match status" value="1"/>
</dbReference>
<dbReference type="Proteomes" id="UP001595379">
    <property type="component" value="Unassembled WGS sequence"/>
</dbReference>
<feature type="domain" description="Coenzyme Q-binding protein COQ10 START" evidence="2">
    <location>
        <begin position="4"/>
        <end position="133"/>
    </location>
</feature>
<evidence type="ECO:0000259" key="2">
    <source>
        <dbReference type="Pfam" id="PF03364"/>
    </source>
</evidence>
<proteinExistence type="inferred from homology"/>
<dbReference type="EMBL" id="JBHRSV010000001">
    <property type="protein sequence ID" value="MFC2924574.1"/>
    <property type="molecule type" value="Genomic_DNA"/>
</dbReference>
<keyword evidence="4" id="KW-1185">Reference proteome</keyword>
<dbReference type="PANTHER" id="PTHR12901">
    <property type="entry name" value="SPERM PROTEIN HOMOLOG"/>
    <property type="match status" value="1"/>
</dbReference>
<reference evidence="4" key="1">
    <citation type="journal article" date="2019" name="Int. J. Syst. Evol. Microbiol.">
        <title>The Global Catalogue of Microorganisms (GCM) 10K type strain sequencing project: providing services to taxonomists for standard genome sequencing and annotation.</title>
        <authorList>
            <consortium name="The Broad Institute Genomics Platform"/>
            <consortium name="The Broad Institute Genome Sequencing Center for Infectious Disease"/>
            <person name="Wu L."/>
            <person name="Ma J."/>
        </authorList>
    </citation>
    <scope>NUCLEOTIDE SEQUENCE [LARGE SCALE GENOMIC DNA]</scope>
    <source>
        <strain evidence="4">KCTC 52487</strain>
    </source>
</reference>
<comment type="caution">
    <text evidence="3">The sequence shown here is derived from an EMBL/GenBank/DDBJ whole genome shotgun (WGS) entry which is preliminary data.</text>
</comment>
<dbReference type="RefSeq" id="WP_343163711.1">
    <property type="nucleotide sequence ID" value="NZ_JBHRSV010000001.1"/>
</dbReference>
<sequence length="157" mass="18223">MRIRHRPEDVFELVSDVRRYPQFIKYLSALRVRKERSEGSVTFLETEAVARYRFVTERFVTAVTLDRDALGVEVKLIEGPFNTLENAWVFHRLGDGSTLVDFMIDFEFSNPLLQTLLAANKERAVHFIINAFRAEAGRRYQTVGSESYDWSADRVAQ</sequence>